<evidence type="ECO:0000313" key="3">
    <source>
        <dbReference type="Proteomes" id="UP001142372"/>
    </source>
</evidence>
<dbReference type="AlphaFoldDB" id="A0A9W6H7W7"/>
<dbReference type="PANTHER" id="PTHR38599:SF1">
    <property type="entry name" value="CUPIN DOMAIN PROTEIN (AFU_ORTHOLOGUE AFUA_3G13620)"/>
    <property type="match status" value="1"/>
</dbReference>
<keyword evidence="3" id="KW-1185">Reference proteome</keyword>
<dbReference type="Pfam" id="PF07883">
    <property type="entry name" value="Cupin_2"/>
    <property type="match status" value="1"/>
</dbReference>
<sequence>MTQQPPGSETPDDALASKLKRTELQRQESSVPGREIVQVLTEIPAGVESGWHTHPGEEVGYILEGTVEMKIAGRASLTLHAGDPFLMPPGTPHNALDLGPGTGRMLSTYFVETGRPLASFVDIT</sequence>
<dbReference type="Gene3D" id="2.60.120.10">
    <property type="entry name" value="Jelly Rolls"/>
    <property type="match status" value="1"/>
</dbReference>
<gene>
    <name evidence="2" type="ORF">GCM10017584_07650</name>
</gene>
<dbReference type="PANTHER" id="PTHR38599">
    <property type="entry name" value="CUPIN DOMAIN PROTEIN (AFU_ORTHOLOGUE AFUA_3G13620)"/>
    <property type="match status" value="1"/>
</dbReference>
<evidence type="ECO:0000313" key="2">
    <source>
        <dbReference type="EMBL" id="GLJ75191.1"/>
    </source>
</evidence>
<organism evidence="2 3">
    <name type="scientific">Leifsonia poae</name>
    <dbReference type="NCBI Taxonomy" id="110933"/>
    <lineage>
        <taxon>Bacteria</taxon>
        <taxon>Bacillati</taxon>
        <taxon>Actinomycetota</taxon>
        <taxon>Actinomycetes</taxon>
        <taxon>Micrococcales</taxon>
        <taxon>Microbacteriaceae</taxon>
        <taxon>Leifsonia</taxon>
    </lineage>
</organism>
<reference evidence="2" key="1">
    <citation type="journal article" date="2014" name="Int. J. Syst. Evol. Microbiol.">
        <title>Complete genome sequence of Corynebacterium casei LMG S-19264T (=DSM 44701T), isolated from a smear-ripened cheese.</title>
        <authorList>
            <consortium name="US DOE Joint Genome Institute (JGI-PGF)"/>
            <person name="Walter F."/>
            <person name="Albersmeier A."/>
            <person name="Kalinowski J."/>
            <person name="Ruckert C."/>
        </authorList>
    </citation>
    <scope>NUCLEOTIDE SEQUENCE</scope>
    <source>
        <strain evidence="2">VKM Ac-1401</strain>
    </source>
</reference>
<protein>
    <recommendedName>
        <fullName evidence="1">Cupin type-2 domain-containing protein</fullName>
    </recommendedName>
</protein>
<comment type="caution">
    <text evidence="2">The sequence shown here is derived from an EMBL/GenBank/DDBJ whole genome shotgun (WGS) entry which is preliminary data.</text>
</comment>
<dbReference type="CDD" id="cd02235">
    <property type="entry name" value="cupin_BLL4011-like"/>
    <property type="match status" value="1"/>
</dbReference>
<feature type="domain" description="Cupin type-2" evidence="1">
    <location>
        <begin position="40"/>
        <end position="108"/>
    </location>
</feature>
<accession>A0A9W6H7W7</accession>
<dbReference type="EMBL" id="BSEN01000003">
    <property type="protein sequence ID" value="GLJ75191.1"/>
    <property type="molecule type" value="Genomic_DNA"/>
</dbReference>
<name>A0A9W6H7W7_9MICO</name>
<dbReference type="SUPFAM" id="SSF51182">
    <property type="entry name" value="RmlC-like cupins"/>
    <property type="match status" value="1"/>
</dbReference>
<evidence type="ECO:0000259" key="1">
    <source>
        <dbReference type="Pfam" id="PF07883"/>
    </source>
</evidence>
<dbReference type="Proteomes" id="UP001142372">
    <property type="component" value="Unassembled WGS sequence"/>
</dbReference>
<dbReference type="InterPro" id="IPR013096">
    <property type="entry name" value="Cupin_2"/>
</dbReference>
<dbReference type="InterPro" id="IPR011051">
    <property type="entry name" value="RmlC_Cupin_sf"/>
</dbReference>
<dbReference type="InterPro" id="IPR014710">
    <property type="entry name" value="RmlC-like_jellyroll"/>
</dbReference>
<dbReference type="RefSeq" id="WP_271175881.1">
    <property type="nucleotide sequence ID" value="NZ_BAAAJO010000001.1"/>
</dbReference>
<reference evidence="2" key="2">
    <citation type="submission" date="2023-01" db="EMBL/GenBank/DDBJ databases">
        <authorList>
            <person name="Sun Q."/>
            <person name="Evtushenko L."/>
        </authorList>
    </citation>
    <scope>NUCLEOTIDE SEQUENCE</scope>
    <source>
        <strain evidence="2">VKM Ac-1401</strain>
    </source>
</reference>
<proteinExistence type="predicted"/>